<evidence type="ECO:0000313" key="2">
    <source>
        <dbReference type="EMBL" id="GGM64082.1"/>
    </source>
</evidence>
<reference evidence="2" key="2">
    <citation type="submission" date="2020-09" db="EMBL/GenBank/DDBJ databases">
        <authorList>
            <person name="Sun Q."/>
            <person name="Zhou Y."/>
        </authorList>
    </citation>
    <scope>NUCLEOTIDE SEQUENCE</scope>
    <source>
        <strain evidence="2">CGMCC 4.5737</strain>
    </source>
</reference>
<dbReference type="Proteomes" id="UP000637578">
    <property type="component" value="Unassembled WGS sequence"/>
</dbReference>
<gene>
    <name evidence="2" type="ORF">GCM10012275_38250</name>
</gene>
<protein>
    <submittedName>
        <fullName evidence="2">Uncharacterized protein</fullName>
    </submittedName>
</protein>
<comment type="caution">
    <text evidence="2">The sequence shown here is derived from an EMBL/GenBank/DDBJ whole genome shotgun (WGS) entry which is preliminary data.</text>
</comment>
<proteinExistence type="predicted"/>
<dbReference type="RefSeq" id="WP_189059574.1">
    <property type="nucleotide sequence ID" value="NZ_BMMK01000018.1"/>
</dbReference>
<evidence type="ECO:0000256" key="1">
    <source>
        <dbReference type="SAM" id="MobiDB-lite"/>
    </source>
</evidence>
<dbReference type="EMBL" id="BMMK01000018">
    <property type="protein sequence ID" value="GGM64082.1"/>
    <property type="molecule type" value="Genomic_DNA"/>
</dbReference>
<feature type="region of interest" description="Disordered" evidence="1">
    <location>
        <begin position="40"/>
        <end position="62"/>
    </location>
</feature>
<reference evidence="2" key="1">
    <citation type="journal article" date="2014" name="Int. J. Syst. Evol. Microbiol.">
        <title>Complete genome sequence of Corynebacterium casei LMG S-19264T (=DSM 44701T), isolated from a smear-ripened cheese.</title>
        <authorList>
            <consortium name="US DOE Joint Genome Institute (JGI-PGF)"/>
            <person name="Walter F."/>
            <person name="Albersmeier A."/>
            <person name="Kalinowski J."/>
            <person name="Ruckert C."/>
        </authorList>
    </citation>
    <scope>NUCLEOTIDE SEQUENCE</scope>
    <source>
        <strain evidence="2">CGMCC 4.5737</strain>
    </source>
</reference>
<accession>A0A8J3CDM9</accession>
<organism evidence="2 3">
    <name type="scientific">Longimycelium tulufanense</name>
    <dbReference type="NCBI Taxonomy" id="907463"/>
    <lineage>
        <taxon>Bacteria</taxon>
        <taxon>Bacillati</taxon>
        <taxon>Actinomycetota</taxon>
        <taxon>Actinomycetes</taxon>
        <taxon>Pseudonocardiales</taxon>
        <taxon>Pseudonocardiaceae</taxon>
        <taxon>Longimycelium</taxon>
    </lineage>
</organism>
<feature type="compositionally biased region" description="Polar residues" evidence="1">
    <location>
        <begin position="46"/>
        <end position="56"/>
    </location>
</feature>
<evidence type="ECO:0000313" key="3">
    <source>
        <dbReference type="Proteomes" id="UP000637578"/>
    </source>
</evidence>
<keyword evidence="3" id="KW-1185">Reference proteome</keyword>
<sequence>MAAGVKVVGTDAFTRLGRELKQAGNGQLRRDMTRAMRKAAGPAVNEAQSNVKATSSKAQRGGGRFARAQAALARKKKVTERAKQRAFAQRGLRDSVARTVKIQTSTSGRSSAVRVRSRRKLMPEDQERLPRHMNKGRWRHPVFGGDRWVTQTVTPPGWFDRAMQKHGPIIRGKAFTVVLDTLDRLGS</sequence>
<dbReference type="AlphaFoldDB" id="A0A8J3CDM9"/>
<name>A0A8J3CDM9_9PSEU</name>